<feature type="transmembrane region" description="Helical" evidence="1">
    <location>
        <begin position="57"/>
        <end position="79"/>
    </location>
</feature>
<dbReference type="Proteomes" id="UP000580568">
    <property type="component" value="Unassembled WGS sequence"/>
</dbReference>
<feature type="transmembrane region" description="Helical" evidence="1">
    <location>
        <begin position="355"/>
        <end position="375"/>
    </location>
</feature>
<proteinExistence type="predicted"/>
<feature type="transmembrane region" description="Helical" evidence="1">
    <location>
        <begin position="464"/>
        <end position="485"/>
    </location>
</feature>
<protein>
    <recommendedName>
        <fullName evidence="4">ABC exporter</fullName>
    </recommendedName>
</protein>
<feature type="transmembrane region" description="Helical" evidence="1">
    <location>
        <begin position="433"/>
        <end position="452"/>
    </location>
</feature>
<feature type="transmembrane region" description="Helical" evidence="1">
    <location>
        <begin position="395"/>
        <end position="421"/>
    </location>
</feature>
<sequence length="525" mass="59878">MSPLLYILRRSLINNIKLIKRKPSKLIPILFYALLLGYCVVAPFISKNSNMKNTPSAYFIGISTLVTIIFMITTVYFGAQKRNSSFLMSDVNFAFTSPLSPQNILMYGFIKEIQTTFITSLFILFQIPNLINWFRFAPLGVIVLLLTYIIFFIILSFTSVLIYSICSKRTYLKNILQIVAEVFAVVLVLYTAYNGYNHRNNLLVYLTSMYSNHNLDYIPVIGWVKAIIGQCFTGLNYSLFIYLGLLLSVLIVIVLILYNLNLDFYEDVLDKSELNETMKNIKTKQIKSADFMLEGKRKRKTRKVTYKYDSMFGEAIFRKHLLEYRKTGFGLVNMYTGALLLGAIGYGLFFPIKDITIFLYFTIYMGCISNFASKFNFEIVKPYIFLIPDNDDKKIFWATLSSVLKYVSDGAIVFLTLAIIIKANPLDAILCMLVYISFGFVFTYGAVLNLRLFGGINSDAIKGLLMFFSIILYVLPGIIGAAIIANELSFLGHYAIYFAFLIWNLFASVVILQLSKGILNHIELD</sequence>
<feature type="transmembrane region" description="Helical" evidence="1">
    <location>
        <begin position="491"/>
        <end position="512"/>
    </location>
</feature>
<feature type="transmembrane region" description="Helical" evidence="1">
    <location>
        <begin position="26"/>
        <end position="45"/>
    </location>
</feature>
<feature type="transmembrane region" description="Helical" evidence="1">
    <location>
        <begin position="239"/>
        <end position="260"/>
    </location>
</feature>
<dbReference type="InterPro" id="IPR031584">
    <property type="entry name" value="Put_ABC_export"/>
</dbReference>
<keyword evidence="3" id="KW-1185">Reference proteome</keyword>
<dbReference type="RefSeq" id="WP_183279176.1">
    <property type="nucleotide sequence ID" value="NZ_BLZR01000001.1"/>
</dbReference>
<feature type="transmembrane region" description="Helical" evidence="1">
    <location>
        <begin position="104"/>
        <end position="127"/>
    </location>
</feature>
<evidence type="ECO:0000313" key="2">
    <source>
        <dbReference type="EMBL" id="GFP77826.1"/>
    </source>
</evidence>
<name>A0A6V8SM32_9CLOT</name>
<accession>A0A6V8SM32</accession>
<evidence type="ECO:0000313" key="3">
    <source>
        <dbReference type="Proteomes" id="UP000580568"/>
    </source>
</evidence>
<feature type="transmembrane region" description="Helical" evidence="1">
    <location>
        <begin position="328"/>
        <end position="349"/>
    </location>
</feature>
<dbReference type="AlphaFoldDB" id="A0A6V8SM32"/>
<reference evidence="2 3" key="1">
    <citation type="submission" date="2020-07" db="EMBL/GenBank/DDBJ databases">
        <title>A new beta-1,3-glucan-decomposing anaerobic bacterium isolated from anoxic soil subjected to biological soil disinfestation.</title>
        <authorList>
            <person name="Ueki A."/>
            <person name="Tonouchi A."/>
        </authorList>
    </citation>
    <scope>NUCLEOTIDE SEQUENCE [LARGE SCALE GENOMIC DNA]</scope>
    <source>
        <strain evidence="2 3">TW1</strain>
    </source>
</reference>
<evidence type="ECO:0000256" key="1">
    <source>
        <dbReference type="SAM" id="Phobius"/>
    </source>
</evidence>
<evidence type="ECO:0008006" key="4">
    <source>
        <dbReference type="Google" id="ProtNLM"/>
    </source>
</evidence>
<keyword evidence="1" id="KW-0812">Transmembrane</keyword>
<dbReference type="Pfam" id="PF16962">
    <property type="entry name" value="ABC_export"/>
    <property type="match status" value="1"/>
</dbReference>
<organism evidence="2 3">
    <name type="scientific">Clostridium fungisolvens</name>
    <dbReference type="NCBI Taxonomy" id="1604897"/>
    <lineage>
        <taxon>Bacteria</taxon>
        <taxon>Bacillati</taxon>
        <taxon>Bacillota</taxon>
        <taxon>Clostridia</taxon>
        <taxon>Eubacteriales</taxon>
        <taxon>Clostridiaceae</taxon>
        <taxon>Clostridium</taxon>
    </lineage>
</organism>
<dbReference type="EMBL" id="BLZR01000001">
    <property type="protein sequence ID" value="GFP77826.1"/>
    <property type="molecule type" value="Genomic_DNA"/>
</dbReference>
<keyword evidence="1" id="KW-0472">Membrane</keyword>
<feature type="transmembrane region" description="Helical" evidence="1">
    <location>
        <begin position="139"/>
        <end position="163"/>
    </location>
</feature>
<feature type="transmembrane region" description="Helical" evidence="1">
    <location>
        <begin position="175"/>
        <end position="193"/>
    </location>
</feature>
<keyword evidence="1" id="KW-1133">Transmembrane helix</keyword>
<gene>
    <name evidence="2" type="ORF">bsdtw1_03998</name>
</gene>
<comment type="caution">
    <text evidence="2">The sequence shown here is derived from an EMBL/GenBank/DDBJ whole genome shotgun (WGS) entry which is preliminary data.</text>
</comment>